<sequence length="333" mass="37317">MGDRYEHIRNGTPMCCDQWIEEMSLIGLQYRFNSPHAGASRLQDAYVGQIIIVNLDIAWQTATPIPNRWNDGSLIVQVVRDGTRWMEQRGEQGMKCSCGDVAVVDPLYWYKATVHAQTSMSILRIPRSALRERGLHGEFPVICCPDPANPDVRAVRDFILYMTSQAGKASNAMLVQLSEQCMDLADVLVSDRSRPAPKRSNAVTVLRAKQLIARRIGDHDLCVASIAAELNMTPRNLTFVLQAGGLSPMRYVWSVRLEHAARLLVGASRGDIKTLAHQCGFASPAHFARVFKARYDMTPRDYMESHKTARRDAVNRCSCATCQALKSREQPNR</sequence>
<dbReference type="PROSITE" id="PS00041">
    <property type="entry name" value="HTH_ARAC_FAMILY_1"/>
    <property type="match status" value="1"/>
</dbReference>
<proteinExistence type="predicted"/>
<keyword evidence="6" id="KW-1185">Reference proteome</keyword>
<evidence type="ECO:0000256" key="1">
    <source>
        <dbReference type="ARBA" id="ARBA00023015"/>
    </source>
</evidence>
<accession>A0A6J5EDG2</accession>
<dbReference type="PROSITE" id="PS01124">
    <property type="entry name" value="HTH_ARAC_FAMILY_2"/>
    <property type="match status" value="1"/>
</dbReference>
<dbReference type="InterPro" id="IPR050204">
    <property type="entry name" value="AraC_XylS_family_regulators"/>
</dbReference>
<dbReference type="PANTHER" id="PTHR46796">
    <property type="entry name" value="HTH-TYPE TRANSCRIPTIONAL ACTIVATOR RHAS-RELATED"/>
    <property type="match status" value="1"/>
</dbReference>
<dbReference type="PANTHER" id="PTHR46796:SF6">
    <property type="entry name" value="ARAC SUBFAMILY"/>
    <property type="match status" value="1"/>
</dbReference>
<dbReference type="Gene3D" id="1.10.10.60">
    <property type="entry name" value="Homeodomain-like"/>
    <property type="match status" value="1"/>
</dbReference>
<dbReference type="EMBL" id="CADIKH010000024">
    <property type="protein sequence ID" value="CAB3764303.1"/>
    <property type="molecule type" value="Genomic_DNA"/>
</dbReference>
<reference evidence="5 6" key="1">
    <citation type="submission" date="2020-04" db="EMBL/GenBank/DDBJ databases">
        <authorList>
            <person name="De Canck E."/>
        </authorList>
    </citation>
    <scope>NUCLEOTIDE SEQUENCE [LARGE SCALE GENOMIC DNA]</scope>
    <source>
        <strain evidence="5 6">LMG 29542</strain>
    </source>
</reference>
<dbReference type="InterPro" id="IPR018062">
    <property type="entry name" value="HTH_AraC-typ_CS"/>
</dbReference>
<dbReference type="SMART" id="SM00342">
    <property type="entry name" value="HTH_ARAC"/>
    <property type="match status" value="1"/>
</dbReference>
<dbReference type="Proteomes" id="UP000494363">
    <property type="component" value="Unassembled WGS sequence"/>
</dbReference>
<protein>
    <submittedName>
        <fullName evidence="5">HTH-type transcriptional activator RhaS</fullName>
    </submittedName>
</protein>
<dbReference type="InterPro" id="IPR009057">
    <property type="entry name" value="Homeodomain-like_sf"/>
</dbReference>
<dbReference type="SUPFAM" id="SSF46689">
    <property type="entry name" value="Homeodomain-like"/>
    <property type="match status" value="1"/>
</dbReference>
<feature type="domain" description="HTH araC/xylS-type" evidence="4">
    <location>
        <begin position="206"/>
        <end position="305"/>
    </location>
</feature>
<evidence type="ECO:0000259" key="4">
    <source>
        <dbReference type="PROSITE" id="PS01124"/>
    </source>
</evidence>
<evidence type="ECO:0000256" key="3">
    <source>
        <dbReference type="ARBA" id="ARBA00023163"/>
    </source>
</evidence>
<dbReference type="GO" id="GO:0043565">
    <property type="term" value="F:sequence-specific DNA binding"/>
    <property type="evidence" value="ECO:0007669"/>
    <property type="project" value="InterPro"/>
</dbReference>
<gene>
    <name evidence="5" type="primary">rhaS_21</name>
    <name evidence="5" type="ORF">LMG29542_04836</name>
</gene>
<name>A0A6J5EDG2_9BURK</name>
<dbReference type="AlphaFoldDB" id="A0A6J5EDG2"/>
<dbReference type="InterPro" id="IPR020449">
    <property type="entry name" value="Tscrpt_reg_AraC-type_HTH"/>
</dbReference>
<dbReference type="Pfam" id="PF12833">
    <property type="entry name" value="HTH_18"/>
    <property type="match status" value="1"/>
</dbReference>
<evidence type="ECO:0000256" key="2">
    <source>
        <dbReference type="ARBA" id="ARBA00023125"/>
    </source>
</evidence>
<organism evidence="5 6">
    <name type="scientific">Paraburkholderia humisilvae</name>
    <dbReference type="NCBI Taxonomy" id="627669"/>
    <lineage>
        <taxon>Bacteria</taxon>
        <taxon>Pseudomonadati</taxon>
        <taxon>Pseudomonadota</taxon>
        <taxon>Betaproteobacteria</taxon>
        <taxon>Burkholderiales</taxon>
        <taxon>Burkholderiaceae</taxon>
        <taxon>Paraburkholderia</taxon>
    </lineage>
</organism>
<keyword evidence="2" id="KW-0238">DNA-binding</keyword>
<dbReference type="PRINTS" id="PR00032">
    <property type="entry name" value="HTHARAC"/>
</dbReference>
<evidence type="ECO:0000313" key="6">
    <source>
        <dbReference type="Proteomes" id="UP000494363"/>
    </source>
</evidence>
<dbReference type="InterPro" id="IPR018060">
    <property type="entry name" value="HTH_AraC"/>
</dbReference>
<evidence type="ECO:0000313" key="5">
    <source>
        <dbReference type="EMBL" id="CAB3764303.1"/>
    </source>
</evidence>
<dbReference type="GO" id="GO:0003700">
    <property type="term" value="F:DNA-binding transcription factor activity"/>
    <property type="evidence" value="ECO:0007669"/>
    <property type="project" value="InterPro"/>
</dbReference>
<keyword evidence="3" id="KW-0804">Transcription</keyword>
<keyword evidence="1" id="KW-0805">Transcription regulation</keyword>